<evidence type="ECO:0000313" key="9">
    <source>
        <dbReference type="EMBL" id="QKF67965.1"/>
    </source>
</evidence>
<dbReference type="PANTHER" id="PTHR13713">
    <property type="entry name" value="SIALYLTRANSFERASE"/>
    <property type="match status" value="1"/>
</dbReference>
<evidence type="ECO:0000256" key="5">
    <source>
        <dbReference type="ARBA" id="ARBA00022692"/>
    </source>
</evidence>
<protein>
    <submittedName>
        <fullName evidence="9">Glycosyltransferase, family 29</fullName>
    </submittedName>
</protein>
<name>A0AAE7BCB0_9BACT</name>
<keyword evidence="5" id="KW-0812">Transmembrane</keyword>
<reference evidence="9 10" key="1">
    <citation type="submission" date="2020-05" db="EMBL/GenBank/DDBJ databases">
        <title>Complete genome sequencing of Campylobacter and Arcobacter type strains.</title>
        <authorList>
            <person name="Miller W.G."/>
            <person name="Yee E."/>
        </authorList>
    </citation>
    <scope>NUCLEOTIDE SEQUENCE [LARGE SCALE GENOMIC DNA]</scope>
    <source>
        <strain evidence="9 10">LMG 26156</strain>
    </source>
</reference>
<keyword evidence="4" id="KW-0808">Transferase</keyword>
<dbReference type="EMBL" id="CP053840">
    <property type="protein sequence ID" value="QKF67965.1"/>
    <property type="molecule type" value="Genomic_DNA"/>
</dbReference>
<gene>
    <name evidence="9" type="ORF">AVENP_2451</name>
</gene>
<dbReference type="GO" id="GO:0016020">
    <property type="term" value="C:membrane"/>
    <property type="evidence" value="ECO:0007669"/>
    <property type="project" value="UniProtKB-SubCell"/>
</dbReference>
<evidence type="ECO:0000256" key="7">
    <source>
        <dbReference type="ARBA" id="ARBA00023136"/>
    </source>
</evidence>
<evidence type="ECO:0000256" key="2">
    <source>
        <dbReference type="ARBA" id="ARBA00004308"/>
    </source>
</evidence>
<evidence type="ECO:0000256" key="3">
    <source>
        <dbReference type="ARBA" id="ARBA00022676"/>
    </source>
</evidence>
<evidence type="ECO:0000256" key="1">
    <source>
        <dbReference type="ARBA" id="ARBA00004167"/>
    </source>
</evidence>
<dbReference type="KEGG" id="avp:AVENP_2451"/>
<dbReference type="AlphaFoldDB" id="A0AAE7BCB0"/>
<dbReference type="PANTHER" id="PTHR13713:SF92">
    <property type="entry name" value="CMP-N-ACETYLNEURAMINATE-BETA-1,4-GALACTOSIDE ALPHA-2,3-SIALYLTRANSFERASE-LIKE ISOFORM X1"/>
    <property type="match status" value="1"/>
</dbReference>
<dbReference type="InterPro" id="IPR001675">
    <property type="entry name" value="Glyco_trans_29"/>
</dbReference>
<dbReference type="InterPro" id="IPR038578">
    <property type="entry name" value="GT29-like_sf"/>
</dbReference>
<dbReference type="Proteomes" id="UP000503482">
    <property type="component" value="Chromosome"/>
</dbReference>
<dbReference type="GO" id="GO:0012505">
    <property type="term" value="C:endomembrane system"/>
    <property type="evidence" value="ECO:0007669"/>
    <property type="project" value="UniProtKB-SubCell"/>
</dbReference>
<dbReference type="Pfam" id="PF00777">
    <property type="entry name" value="Glyco_transf_29"/>
    <property type="match status" value="2"/>
</dbReference>
<comment type="subcellular location">
    <subcellularLocation>
        <location evidence="2">Endomembrane system</location>
    </subcellularLocation>
    <subcellularLocation>
        <location evidence="1">Membrane</location>
        <topology evidence="1">Single-pass membrane protein</topology>
    </subcellularLocation>
</comment>
<evidence type="ECO:0000256" key="4">
    <source>
        <dbReference type="ARBA" id="ARBA00022679"/>
    </source>
</evidence>
<accession>A0AAE7BCB0</accession>
<keyword evidence="6" id="KW-1133">Transmembrane helix</keyword>
<proteinExistence type="predicted"/>
<dbReference type="InterPro" id="IPR051142">
    <property type="entry name" value="Glycosyltransferase_29"/>
</dbReference>
<keyword evidence="8" id="KW-0325">Glycoprotein</keyword>
<dbReference type="GO" id="GO:0008373">
    <property type="term" value="F:sialyltransferase activity"/>
    <property type="evidence" value="ECO:0007669"/>
    <property type="project" value="InterPro"/>
</dbReference>
<keyword evidence="7" id="KW-0472">Membrane</keyword>
<dbReference type="Gene3D" id="3.90.1480.20">
    <property type="entry name" value="Glycosyl transferase family 29"/>
    <property type="match status" value="1"/>
</dbReference>
<evidence type="ECO:0000256" key="8">
    <source>
        <dbReference type="ARBA" id="ARBA00023180"/>
    </source>
</evidence>
<evidence type="ECO:0000256" key="6">
    <source>
        <dbReference type="ARBA" id="ARBA00022989"/>
    </source>
</evidence>
<keyword evidence="10" id="KW-1185">Reference proteome</keyword>
<sequence length="211" mass="25086">MEIVEINMKLLKVLVNKLLRKLTLKEDKFKEFFNNKSIAIIGNAQSLFDQELGIEIDSHDIVIRMNSGMIKEPKSQGNKTTIWASSFPLKESEVNEKFNPKYVFWITPKLSVKPIYSIYLHKKMFMLPFSIWEELYQELNQIRPTTGLSIIYFILEHCNAQKVDLYGFDFFETKSFYLEKIRTDTPHDFLKEKNFVSSLMKKYNYLQLREK</sequence>
<organism evidence="9 10">
    <name type="scientific">Arcobacter venerupis</name>
    <dbReference type="NCBI Taxonomy" id="1054033"/>
    <lineage>
        <taxon>Bacteria</taxon>
        <taxon>Pseudomonadati</taxon>
        <taxon>Campylobacterota</taxon>
        <taxon>Epsilonproteobacteria</taxon>
        <taxon>Campylobacterales</taxon>
        <taxon>Arcobacteraceae</taxon>
        <taxon>Arcobacter</taxon>
    </lineage>
</organism>
<keyword evidence="3" id="KW-0328">Glycosyltransferase</keyword>
<evidence type="ECO:0000313" key="10">
    <source>
        <dbReference type="Proteomes" id="UP000503482"/>
    </source>
</evidence>